<organism evidence="2 3">
    <name type="scientific">Lepraria finkii</name>
    <dbReference type="NCBI Taxonomy" id="1340010"/>
    <lineage>
        <taxon>Eukaryota</taxon>
        <taxon>Fungi</taxon>
        <taxon>Dikarya</taxon>
        <taxon>Ascomycota</taxon>
        <taxon>Pezizomycotina</taxon>
        <taxon>Lecanoromycetes</taxon>
        <taxon>OSLEUM clade</taxon>
        <taxon>Lecanoromycetidae</taxon>
        <taxon>Lecanorales</taxon>
        <taxon>Lecanorineae</taxon>
        <taxon>Stereocaulaceae</taxon>
        <taxon>Lepraria</taxon>
    </lineage>
</organism>
<protein>
    <submittedName>
        <fullName evidence="2">Uncharacterized protein</fullName>
    </submittedName>
</protein>
<comment type="caution">
    <text evidence="2">The sequence shown here is derived from an EMBL/GenBank/DDBJ whole genome shotgun (WGS) entry which is preliminary data.</text>
</comment>
<sequence length="141" mass="15684">MPNSDDSMQAPLIPLTRAAQEPTADILGTESSKSFAGRAIERHRIFAEREAAATSDSERLDLFVQYINAESRIRREQYASVFDEEDIDIEDLTHGLFGHPNTDESLRERNLSRADTSKRTSIVSSALIDSSSTRRIVAGQS</sequence>
<keyword evidence="3" id="KW-1185">Reference proteome</keyword>
<dbReference type="Proteomes" id="UP001590951">
    <property type="component" value="Unassembled WGS sequence"/>
</dbReference>
<proteinExistence type="predicted"/>
<evidence type="ECO:0000313" key="3">
    <source>
        <dbReference type="Proteomes" id="UP001590951"/>
    </source>
</evidence>
<reference evidence="2 3" key="1">
    <citation type="submission" date="2024-09" db="EMBL/GenBank/DDBJ databases">
        <title>Rethinking Asexuality: The Enigmatic Case of Functional Sexual Genes in Lepraria (Stereocaulaceae).</title>
        <authorList>
            <person name="Doellman M."/>
            <person name="Sun Y."/>
            <person name="Barcenas-Pena A."/>
            <person name="Lumbsch H.T."/>
            <person name="Grewe F."/>
        </authorList>
    </citation>
    <scope>NUCLEOTIDE SEQUENCE [LARGE SCALE GENOMIC DNA]</scope>
    <source>
        <strain evidence="2 3">Grewe 0041</strain>
    </source>
</reference>
<gene>
    <name evidence="2" type="ORF">ABVK25_004316</name>
</gene>
<evidence type="ECO:0000313" key="2">
    <source>
        <dbReference type="EMBL" id="KAL2055508.1"/>
    </source>
</evidence>
<feature type="region of interest" description="Disordered" evidence="1">
    <location>
        <begin position="1"/>
        <end position="30"/>
    </location>
</feature>
<accession>A0ABR4BHT9</accession>
<name>A0ABR4BHT9_9LECA</name>
<dbReference type="EMBL" id="JBHFEH010000011">
    <property type="protein sequence ID" value="KAL2055508.1"/>
    <property type="molecule type" value="Genomic_DNA"/>
</dbReference>
<evidence type="ECO:0000256" key="1">
    <source>
        <dbReference type="SAM" id="MobiDB-lite"/>
    </source>
</evidence>